<proteinExistence type="predicted"/>
<dbReference type="Proteomes" id="UP000039865">
    <property type="component" value="Unassembled WGS sequence"/>
</dbReference>
<dbReference type="OrthoDB" id="76966at2759"/>
<organism evidence="2 3">
    <name type="scientific">Stylonychia lemnae</name>
    <name type="common">Ciliate</name>
    <dbReference type="NCBI Taxonomy" id="5949"/>
    <lineage>
        <taxon>Eukaryota</taxon>
        <taxon>Sar</taxon>
        <taxon>Alveolata</taxon>
        <taxon>Ciliophora</taxon>
        <taxon>Intramacronucleata</taxon>
        <taxon>Spirotrichea</taxon>
        <taxon>Stichotrichia</taxon>
        <taxon>Sporadotrichida</taxon>
        <taxon>Oxytrichidae</taxon>
        <taxon>Stylonychinae</taxon>
        <taxon>Stylonychia</taxon>
    </lineage>
</organism>
<dbReference type="InterPro" id="IPR040401">
    <property type="entry name" value="CCDC162"/>
</dbReference>
<dbReference type="InParanoid" id="A0A078A0M7"/>
<feature type="region of interest" description="Disordered" evidence="1">
    <location>
        <begin position="666"/>
        <end position="695"/>
    </location>
</feature>
<evidence type="ECO:0008006" key="4">
    <source>
        <dbReference type="Google" id="ProtNLM"/>
    </source>
</evidence>
<dbReference type="PANTHER" id="PTHR33331">
    <property type="entry name" value="COILED-COIL DOMAIN-CONTAINING PROTEIN 162"/>
    <property type="match status" value="1"/>
</dbReference>
<evidence type="ECO:0000256" key="1">
    <source>
        <dbReference type="SAM" id="MobiDB-lite"/>
    </source>
</evidence>
<evidence type="ECO:0000313" key="2">
    <source>
        <dbReference type="EMBL" id="CDW75700.1"/>
    </source>
</evidence>
<dbReference type="EMBL" id="CCKQ01004544">
    <property type="protein sequence ID" value="CDW75700.1"/>
    <property type="molecule type" value="Genomic_DNA"/>
</dbReference>
<evidence type="ECO:0000313" key="3">
    <source>
        <dbReference type="Proteomes" id="UP000039865"/>
    </source>
</evidence>
<accession>A0A078A0M7</accession>
<feature type="compositionally biased region" description="Basic and acidic residues" evidence="1">
    <location>
        <begin position="998"/>
        <end position="1008"/>
    </location>
</feature>
<sequence length="1929" mass="229595">MKKDNYHYERLSEQLEHMDKKSMDKLKQNLRDSYLQLKDLNHRCLIDLSNVEKNDKRIFYFKPESVLLQDPEKQRQFRDNLIKKVASAPNIKQNPTLSEELTHEMNSTMIDLTEPDSVRIQLAQFYQRRLYNIQHKKYKLLLRWAHFALTSEYLDRIGHHGTFTYGRLQRPRTKGADDEISSSMYNENPRKDPLSCIRMDDFEIYLRQQSYEVKLFRTVEKFIARLKWLPHFKRYDMFKESHILIKVEQEKLYNQQREFEKRVRQRFDQSNMRKSDDLIVQMEEILQVDYNSAKIQSNQYFTKAPTSITNVMELQLIIQERAAEFKIFGDIELDEGHSFTYQVNIFFTTYFQRQIIKSQFSIYDATVRDMKDAYESNEEVDDDVGDLNEIQRRNLKSLMLIDFQMVDHFNSNQDQGNLFLLKKGKKINEQIPELKKNFQDIIVIRLKKCYWLHEVLLRPRVDETMRRQNAFFSFEYAPDLLLQSIQDFTEINDISSINTIYNDLTNIYNQVVQNQEKMIDDFEQIVKTSLVTDQQAKKLLDHFKEALKIHTQENKHLNRMKNEESSQEQKVLVSKNSILRVLPKHYIQSMYTLRHMKIRDTKTKLLYALNFFRAVQKRLTLDLREFVGREVVSQNVDSQPPQEAIYTGKSSQIISGNINYSFKQTDKTLDKNEPKIEPQLKDENDVEDNEHDEDQQFDKTNLLDVKKWKYNGQFHNHMLNTCPIIPQFHSTHGEPLQDKFTQQDFTDSKSTTKTHVTRKSSSYLTRMDFFKVNEESKEIFVIDDYGMYILYDCSLDDMVQLDKEILKIGTYFIKKNESQFDFKQYKFPLVERFQLMEDIVVSEFEFYYIKAKLVMVYLEAYEHICDPLEQQRMMQIIIDLISSRPRIDYQNSNYFMESYKAEIICYETHYRLMREVVDYQMKMEKKENQSMRDYLQMTYKIANQYVNKQWSDSNQEDIKKDVKTRQVIQGGMRFNDLQEIQEQLKEQQEQQRQSQDPSNKDDADNQQRESNVDKFAEILGLKNQTVEQMMKTQSRSDEITEEAMNQDANFIKTQEGYPVFIRDSNDSLSRVKFTDFSNEIGVLDFYESLTAIPKVVASIQIVFEEVVETCMPANQLQLISLNTIYLEKCFVEFKKCVAFAQDELIEYKGSQYIENDLIMTSPDKLMFLIKDMVGHLSRTYKKSLNPFFVSKLDFFTVHNFQFQDMLKEQMQTQLRLDVNFTRNFIETQLQSKGNQARFFPKLREDDRKVNVPPMLLVFCNLIEVIRLRELMITNLSETQVLTDFYMHLRDLVNRSNYKLLYQNQLIFETFAVSKEQINFVEDGSLTDVDIDLAINEYDSNLRSNLNFMNSESVQCLVLDGGVSELRAATTYQVLQKQLLIVAVKTNMKMMDQYMRAVAEIELFQQYRIKVENSIVDYKVFYRLNGTVNDELVASYRSKYSSNMTYELAEEFMQILPIKQHARAIVEKKFKQTINQLANLKEQYLDITSQVQQMPNYSIAWLMRDYKISLLFCLSNQICKQNMIEATKFECMQSTFEIKKLMNLLPKDIALFKLQENEMKDCFFQNMYYDKTTELEEQPYFTSIETGELQNILVLPSYKSLNKIQCYTQEEKKIIEDITCFDQVSKQLEYQLDQFKRNNIDHVNLKQKMRKVIIELKKHLNSDLKVVQEQIMIGKLRMLQKTLLDMFEMNFYLSKLQMHPLECLQMEIAAEKFLPFWQPQDTLLEDQLLTEVEDEGLGEKIMKKLIFEKRQKQSLNDEMEQLGKTVRSVFIRMISDIVTGTLQESLDYLQRYNQLTHYKIIAGILNVLNSFYLKNKSPKSLLDLHWGFREISSIDLISPVFSNGTVIHYTLIDPYQRQISHQMKQDYEQFNRTIKGLKCENELITGEFVLMEDLFYLATSQIPSSNYVGKSYSRQYKYLNVIQFFNLFRV</sequence>
<protein>
    <recommendedName>
        <fullName evidence="4">DUF4549 domain-containing protein</fullName>
    </recommendedName>
</protein>
<feature type="region of interest" description="Disordered" evidence="1">
    <location>
        <begin position="983"/>
        <end position="1008"/>
    </location>
</feature>
<dbReference type="PANTHER" id="PTHR33331:SF13">
    <property type="entry name" value="COILED-COIL DOMAIN CONTAINING 162"/>
    <property type="match status" value="1"/>
</dbReference>
<reference evidence="2 3" key="1">
    <citation type="submission" date="2014-06" db="EMBL/GenBank/DDBJ databases">
        <authorList>
            <person name="Swart Estienne"/>
        </authorList>
    </citation>
    <scope>NUCLEOTIDE SEQUENCE [LARGE SCALE GENOMIC DNA]</scope>
    <source>
        <strain evidence="2 3">130c</strain>
    </source>
</reference>
<keyword evidence="3" id="KW-1185">Reference proteome</keyword>
<gene>
    <name evidence="2" type="primary">Contig18087.g19229</name>
    <name evidence="2" type="ORF">STYLEM_4693</name>
</gene>
<feature type="compositionally biased region" description="Acidic residues" evidence="1">
    <location>
        <begin position="684"/>
        <end position="695"/>
    </location>
</feature>
<name>A0A078A0M7_STYLE</name>
<feature type="compositionally biased region" description="Basic and acidic residues" evidence="1">
    <location>
        <begin position="666"/>
        <end position="683"/>
    </location>
</feature>